<evidence type="ECO:0000256" key="6">
    <source>
        <dbReference type="ARBA" id="ARBA00022801"/>
    </source>
</evidence>
<keyword evidence="5" id="KW-0833">Ubl conjugation pathway</keyword>
<dbReference type="CDD" id="cd08066">
    <property type="entry name" value="MPN_AMSH_like"/>
    <property type="match status" value="1"/>
</dbReference>
<feature type="compositionally biased region" description="Pro residues" evidence="9">
    <location>
        <begin position="289"/>
        <end position="303"/>
    </location>
</feature>
<comment type="caution">
    <text evidence="11">The sequence shown here is derived from an EMBL/GenBank/DDBJ whole genome shotgun (WGS) entry which is preliminary data.</text>
</comment>
<organism evidence="11 12">
    <name type="scientific">Clonostachys byssicola</name>
    <dbReference type="NCBI Taxonomy" id="160290"/>
    <lineage>
        <taxon>Eukaryota</taxon>
        <taxon>Fungi</taxon>
        <taxon>Dikarya</taxon>
        <taxon>Ascomycota</taxon>
        <taxon>Pezizomycotina</taxon>
        <taxon>Sordariomycetes</taxon>
        <taxon>Hypocreomycetidae</taxon>
        <taxon>Hypocreales</taxon>
        <taxon>Bionectriaceae</taxon>
        <taxon>Clonostachys</taxon>
    </lineage>
</organism>
<evidence type="ECO:0000256" key="7">
    <source>
        <dbReference type="ARBA" id="ARBA00022833"/>
    </source>
</evidence>
<dbReference type="FunFam" id="3.40.140.10:FF:000033">
    <property type="entry name" value="AMSH-like protease sst2"/>
    <property type="match status" value="1"/>
</dbReference>
<evidence type="ECO:0000256" key="1">
    <source>
        <dbReference type="ARBA" id="ARBA00001947"/>
    </source>
</evidence>
<evidence type="ECO:0000313" key="12">
    <source>
        <dbReference type="Proteomes" id="UP000754883"/>
    </source>
</evidence>
<keyword evidence="7" id="KW-0862">Zinc</keyword>
<dbReference type="Proteomes" id="UP000754883">
    <property type="component" value="Unassembled WGS sequence"/>
</dbReference>
<evidence type="ECO:0000256" key="3">
    <source>
        <dbReference type="ARBA" id="ARBA00022670"/>
    </source>
</evidence>
<dbReference type="InterPro" id="IPR044098">
    <property type="entry name" value="STAMBP/STALP-like_MPN"/>
</dbReference>
<dbReference type="GO" id="GO:0070536">
    <property type="term" value="P:protein K63-linked deubiquitination"/>
    <property type="evidence" value="ECO:0007669"/>
    <property type="project" value="InterPro"/>
</dbReference>
<dbReference type="SMART" id="SM00232">
    <property type="entry name" value="JAB_MPN"/>
    <property type="match status" value="1"/>
</dbReference>
<evidence type="ECO:0000256" key="2">
    <source>
        <dbReference type="ARBA" id="ARBA00010981"/>
    </source>
</evidence>
<dbReference type="EMBL" id="CABFNO020001565">
    <property type="protein sequence ID" value="CAH0003661.1"/>
    <property type="molecule type" value="Genomic_DNA"/>
</dbReference>
<evidence type="ECO:0000256" key="8">
    <source>
        <dbReference type="ARBA" id="ARBA00023049"/>
    </source>
</evidence>
<keyword evidence="4" id="KW-0479">Metal-binding</keyword>
<dbReference type="GO" id="GO:0005768">
    <property type="term" value="C:endosome"/>
    <property type="evidence" value="ECO:0007669"/>
    <property type="project" value="TreeGrafter"/>
</dbReference>
<comment type="similarity">
    <text evidence="2">Belongs to the peptidase M67C family.</text>
</comment>
<proteinExistence type="inferred from homology"/>
<dbReference type="PANTHER" id="PTHR12947">
    <property type="entry name" value="AMSH-LIKE PROTEASE"/>
    <property type="match status" value="1"/>
</dbReference>
<evidence type="ECO:0000313" key="11">
    <source>
        <dbReference type="EMBL" id="CAH0003661.1"/>
    </source>
</evidence>
<accession>A0A9N9YD47</accession>
<dbReference type="GO" id="GO:0006508">
    <property type="term" value="P:proteolysis"/>
    <property type="evidence" value="ECO:0007669"/>
    <property type="project" value="UniProtKB-KW"/>
</dbReference>
<protein>
    <recommendedName>
        <fullName evidence="10">MPN domain-containing protein</fullName>
    </recommendedName>
</protein>
<dbReference type="InterPro" id="IPR000555">
    <property type="entry name" value="JAMM/MPN+_dom"/>
</dbReference>
<feature type="region of interest" description="Disordered" evidence="9">
    <location>
        <begin position="343"/>
        <end position="366"/>
    </location>
</feature>
<dbReference type="PANTHER" id="PTHR12947:SF13">
    <property type="entry name" value="FI19924P1"/>
    <property type="match status" value="1"/>
</dbReference>
<dbReference type="GO" id="GO:0140492">
    <property type="term" value="F:metal-dependent deubiquitinase activity"/>
    <property type="evidence" value="ECO:0007669"/>
    <property type="project" value="InterPro"/>
</dbReference>
<dbReference type="GO" id="GO:0046872">
    <property type="term" value="F:metal ion binding"/>
    <property type="evidence" value="ECO:0007669"/>
    <property type="project" value="UniProtKB-KW"/>
</dbReference>
<sequence>MDSRPSMQPSRPPKVVELTAQAEDFVFKPNIPLKHWSRAAETLYQEASSPSLNCPSRANFALSEGDIGRAYVMLYRHSLLVLNYLPRHPEYKTPEGRKACRSLSKRVDSVLEDLEELKPEINNAFKEWERMRPADEPSKRQPPPVTDRRSYAEFAARDPTLSGNARILDASEHQDLAVDLARREITRRDTVRRATKQAGLSDEETLTRRRAGRWDDWDSFRTSTVVQDNDLQRQMEAARRNLDSPAAARDIHPVGSISQPVPQTYNYPSISKSRPVGLESSEKPLSPVYEPPPTTQPARPPKQPLHMDEYSVAKLDGSAPIIPSKVALDDYQPLIPSPQVGPVVQQPPARPPKAEIPDETPPIPRKERLTFKPGAYLENGDPIRSIFLPRALRREFLKVAADNTRRGLEMCGILCGTPVNNALFIRCLVIPDQKCTSDTCETENESAMFDYCDSEDLLMIGWIHTHPTQTCFMSSRDLHTHAGYQIMMPESIAIVCAPKFEPSHGIFRLTNPPGLEHILQCNHTDTFHQHSVDNLYRVAEHPQGHVYETDKLPFYVHDLRTK</sequence>
<dbReference type="PROSITE" id="PS50249">
    <property type="entry name" value="MPN"/>
    <property type="match status" value="1"/>
</dbReference>
<dbReference type="Gene3D" id="3.40.140.10">
    <property type="entry name" value="Cytidine Deaminase, domain 2"/>
    <property type="match status" value="1"/>
</dbReference>
<dbReference type="AlphaFoldDB" id="A0A9N9YD47"/>
<evidence type="ECO:0000259" key="10">
    <source>
        <dbReference type="PROSITE" id="PS50249"/>
    </source>
</evidence>
<feature type="region of interest" description="Disordered" evidence="9">
    <location>
        <begin position="241"/>
        <end position="304"/>
    </location>
</feature>
<reference evidence="11" key="1">
    <citation type="submission" date="2021-10" db="EMBL/GenBank/DDBJ databases">
        <authorList>
            <person name="Piombo E."/>
        </authorList>
    </citation>
    <scope>NUCLEOTIDE SEQUENCE</scope>
</reference>
<keyword evidence="8" id="KW-0482">Metalloprotease</keyword>
<name>A0A9N9YD47_9HYPO</name>
<gene>
    <name evidence="11" type="ORF">CBYS24578_00009742</name>
</gene>
<feature type="region of interest" description="Disordered" evidence="9">
    <location>
        <begin position="128"/>
        <end position="151"/>
    </location>
</feature>
<evidence type="ECO:0000256" key="4">
    <source>
        <dbReference type="ARBA" id="ARBA00022723"/>
    </source>
</evidence>
<dbReference type="GO" id="GO:0061578">
    <property type="term" value="F:K63-linked deubiquitinase activity"/>
    <property type="evidence" value="ECO:0007669"/>
    <property type="project" value="InterPro"/>
</dbReference>
<keyword evidence="6" id="KW-0378">Hydrolase</keyword>
<dbReference type="Pfam" id="PF01398">
    <property type="entry name" value="JAB"/>
    <property type="match status" value="1"/>
</dbReference>
<feature type="domain" description="MPN" evidence="10">
    <location>
        <begin position="385"/>
        <end position="515"/>
    </location>
</feature>
<dbReference type="SUPFAM" id="SSF102712">
    <property type="entry name" value="JAB1/MPN domain"/>
    <property type="match status" value="1"/>
</dbReference>
<comment type="cofactor">
    <cofactor evidence="1">
        <name>Zn(2+)</name>
        <dbReference type="ChEBI" id="CHEBI:29105"/>
    </cofactor>
</comment>
<feature type="compositionally biased region" description="Basic and acidic residues" evidence="9">
    <location>
        <begin position="128"/>
        <end position="139"/>
    </location>
</feature>
<dbReference type="GO" id="GO:0016020">
    <property type="term" value="C:membrane"/>
    <property type="evidence" value="ECO:0007669"/>
    <property type="project" value="TreeGrafter"/>
</dbReference>
<dbReference type="Gene3D" id="1.20.58.80">
    <property type="entry name" value="Phosphotransferase system, lactose/cellobiose-type IIA subunit"/>
    <property type="match status" value="1"/>
</dbReference>
<evidence type="ECO:0000256" key="9">
    <source>
        <dbReference type="SAM" id="MobiDB-lite"/>
    </source>
</evidence>
<keyword evidence="12" id="KW-1185">Reference proteome</keyword>
<keyword evidence="3" id="KW-0645">Protease</keyword>
<dbReference type="InterPro" id="IPR037518">
    <property type="entry name" value="MPN"/>
</dbReference>
<evidence type="ECO:0000256" key="5">
    <source>
        <dbReference type="ARBA" id="ARBA00022786"/>
    </source>
</evidence>
<feature type="compositionally biased region" description="Polar residues" evidence="9">
    <location>
        <begin position="256"/>
        <end position="272"/>
    </location>
</feature>
<dbReference type="OrthoDB" id="3640at2759"/>